<organism evidence="7 8">
    <name type="scientific">Nesidiocoris tenuis</name>
    <dbReference type="NCBI Taxonomy" id="355587"/>
    <lineage>
        <taxon>Eukaryota</taxon>
        <taxon>Metazoa</taxon>
        <taxon>Ecdysozoa</taxon>
        <taxon>Arthropoda</taxon>
        <taxon>Hexapoda</taxon>
        <taxon>Insecta</taxon>
        <taxon>Pterygota</taxon>
        <taxon>Neoptera</taxon>
        <taxon>Paraneoptera</taxon>
        <taxon>Hemiptera</taxon>
        <taxon>Heteroptera</taxon>
        <taxon>Panheteroptera</taxon>
        <taxon>Cimicomorpha</taxon>
        <taxon>Miridae</taxon>
        <taxon>Dicyphina</taxon>
        <taxon>Nesidiocoris</taxon>
    </lineage>
</organism>
<dbReference type="Pfam" id="PF07690">
    <property type="entry name" value="MFS_1"/>
    <property type="match status" value="1"/>
</dbReference>
<dbReference type="Proteomes" id="UP001307889">
    <property type="component" value="Chromosome 1"/>
</dbReference>
<evidence type="ECO:0000256" key="5">
    <source>
        <dbReference type="SAM" id="MobiDB-lite"/>
    </source>
</evidence>
<feature type="transmembrane region" description="Helical" evidence="6">
    <location>
        <begin position="301"/>
        <end position="322"/>
    </location>
</feature>
<proteinExistence type="predicted"/>
<feature type="region of interest" description="Disordered" evidence="5">
    <location>
        <begin position="460"/>
        <end position="479"/>
    </location>
</feature>
<name>A0ABN7A509_9HEMI</name>
<dbReference type="Gene3D" id="1.20.1250.20">
    <property type="entry name" value="MFS general substrate transporter like domains"/>
    <property type="match status" value="1"/>
</dbReference>
<evidence type="ECO:0000256" key="1">
    <source>
        <dbReference type="ARBA" id="ARBA00004141"/>
    </source>
</evidence>
<dbReference type="InterPro" id="IPR036259">
    <property type="entry name" value="MFS_trans_sf"/>
</dbReference>
<dbReference type="EMBL" id="AP028909">
    <property type="protein sequence ID" value="BES87253.1"/>
    <property type="molecule type" value="Genomic_DNA"/>
</dbReference>
<feature type="transmembrane region" description="Helical" evidence="6">
    <location>
        <begin position="357"/>
        <end position="377"/>
    </location>
</feature>
<evidence type="ECO:0000256" key="2">
    <source>
        <dbReference type="ARBA" id="ARBA00022692"/>
    </source>
</evidence>
<evidence type="ECO:0000313" key="7">
    <source>
        <dbReference type="EMBL" id="BES87253.1"/>
    </source>
</evidence>
<evidence type="ECO:0000256" key="6">
    <source>
        <dbReference type="SAM" id="Phobius"/>
    </source>
</evidence>
<keyword evidence="4 6" id="KW-0472">Membrane</keyword>
<evidence type="ECO:0000256" key="3">
    <source>
        <dbReference type="ARBA" id="ARBA00022989"/>
    </source>
</evidence>
<evidence type="ECO:0000313" key="8">
    <source>
        <dbReference type="Proteomes" id="UP001307889"/>
    </source>
</evidence>
<feature type="transmembrane region" description="Helical" evidence="6">
    <location>
        <begin position="192"/>
        <end position="212"/>
    </location>
</feature>
<feature type="transmembrane region" description="Helical" evidence="6">
    <location>
        <begin position="256"/>
        <end position="276"/>
    </location>
</feature>
<keyword evidence="2 6" id="KW-0812">Transmembrane</keyword>
<feature type="transmembrane region" description="Helical" evidence="6">
    <location>
        <begin position="98"/>
        <end position="119"/>
    </location>
</feature>
<reference evidence="7 8" key="1">
    <citation type="submission" date="2023-09" db="EMBL/GenBank/DDBJ databases">
        <title>Nesidiocoris tenuis whole genome shotgun sequence.</title>
        <authorList>
            <person name="Shibata T."/>
            <person name="Shimoda M."/>
            <person name="Kobayashi T."/>
            <person name="Uehara T."/>
        </authorList>
    </citation>
    <scope>NUCLEOTIDE SEQUENCE [LARGE SCALE GENOMIC DNA]</scope>
    <source>
        <strain evidence="7 8">Japan</strain>
    </source>
</reference>
<dbReference type="InterPro" id="IPR050382">
    <property type="entry name" value="MFS_Na/Anion_cotransporter"/>
</dbReference>
<comment type="subcellular location">
    <subcellularLocation>
        <location evidence="1">Membrane</location>
        <topology evidence="1">Multi-pass membrane protein</topology>
    </subcellularLocation>
</comment>
<sequence>MALVQYWGCGVRHVQLLLLTVCGIVGGILIKTVEASIIMVDEDTRYNNFTLFDDVFRLKVKTWTSGQKYILKNAPTVPRFLASLVSGLASTGRWNLKYFLLMNFAVLSAQSYVIPLVAKKVSFDYLLAAVLMQGFFYGMIPPTTTAILARWTPHQEIGRTVTLVLSSRFLGHTLIYTLASFLQASLAGWHSLFYIVGNLGLLWCVAWFTFGFQDPKGCFYLSLEERKFIFANIQDIREERYVKGHSIPWPSIFKCLPLYGAFSTLVATSWIFEMIANNTLTEDYLYRHKGISLSTVYNVRFLLPSAFTVAQVLVAAIVDTLIRRNDNLLSYVRKTCNSIGCWGSSMALLWLCYDCEVAITASFYLAFFFVNTLRFVGSQLVCFDVTRDYAGLLHGLVDFIACIPEAYYLPIMDPMILHVKPSRLSIETHYRHIWYVAAILTMVGNFIYIIVANRERLPTPKPKKNGRMSLMEQLNRRTT</sequence>
<accession>A0ABN7A509</accession>
<gene>
    <name evidence="7" type="ORF">NTJ_00059</name>
</gene>
<feature type="transmembrane region" description="Helical" evidence="6">
    <location>
        <begin position="125"/>
        <end position="148"/>
    </location>
</feature>
<keyword evidence="3 6" id="KW-1133">Transmembrane helix</keyword>
<dbReference type="SUPFAM" id="SSF103473">
    <property type="entry name" value="MFS general substrate transporter"/>
    <property type="match status" value="1"/>
</dbReference>
<dbReference type="PANTHER" id="PTHR11662:SF399">
    <property type="entry name" value="FI19708P1-RELATED"/>
    <property type="match status" value="1"/>
</dbReference>
<evidence type="ECO:0000256" key="4">
    <source>
        <dbReference type="ARBA" id="ARBA00023136"/>
    </source>
</evidence>
<feature type="transmembrane region" description="Helical" evidence="6">
    <location>
        <begin position="12"/>
        <end position="30"/>
    </location>
</feature>
<dbReference type="PANTHER" id="PTHR11662">
    <property type="entry name" value="SOLUTE CARRIER FAMILY 17"/>
    <property type="match status" value="1"/>
</dbReference>
<protein>
    <submittedName>
        <fullName evidence="7">High affinity inorganic phosphate:sodium symporter activity</fullName>
    </submittedName>
</protein>
<keyword evidence="8" id="KW-1185">Reference proteome</keyword>
<feature type="transmembrane region" description="Helical" evidence="6">
    <location>
        <begin position="389"/>
        <end position="412"/>
    </location>
</feature>
<dbReference type="InterPro" id="IPR011701">
    <property type="entry name" value="MFS"/>
</dbReference>
<feature type="transmembrane region" description="Helical" evidence="6">
    <location>
        <begin position="432"/>
        <end position="451"/>
    </location>
</feature>
<feature type="transmembrane region" description="Helical" evidence="6">
    <location>
        <begin position="169"/>
        <end position="186"/>
    </location>
</feature>